<dbReference type="GO" id="GO:0003700">
    <property type="term" value="F:DNA-binding transcription factor activity"/>
    <property type="evidence" value="ECO:0007669"/>
    <property type="project" value="InterPro"/>
</dbReference>
<dbReference type="PROSITE" id="PS50931">
    <property type="entry name" value="HTH_LYSR"/>
    <property type="match status" value="1"/>
</dbReference>
<dbReference type="GO" id="GO:0003677">
    <property type="term" value="F:DNA binding"/>
    <property type="evidence" value="ECO:0007669"/>
    <property type="project" value="UniProtKB-KW"/>
</dbReference>
<evidence type="ECO:0000259" key="5">
    <source>
        <dbReference type="PROSITE" id="PS50931"/>
    </source>
</evidence>
<keyword evidence="3" id="KW-0238">DNA-binding</keyword>
<dbReference type="SUPFAM" id="SSF46785">
    <property type="entry name" value="Winged helix' DNA-binding domain"/>
    <property type="match status" value="1"/>
</dbReference>
<dbReference type="Gene3D" id="3.40.190.290">
    <property type="match status" value="1"/>
</dbReference>
<dbReference type="Gene3D" id="1.10.10.10">
    <property type="entry name" value="Winged helix-like DNA-binding domain superfamily/Winged helix DNA-binding domain"/>
    <property type="match status" value="1"/>
</dbReference>
<dbReference type="PANTHER" id="PTHR30419">
    <property type="entry name" value="HTH-TYPE TRANSCRIPTIONAL REGULATOR YBHD"/>
    <property type="match status" value="1"/>
</dbReference>
<dbReference type="PRINTS" id="PR00039">
    <property type="entry name" value="HTHLYSR"/>
</dbReference>
<dbReference type="Pfam" id="PF00126">
    <property type="entry name" value="HTH_1"/>
    <property type="match status" value="1"/>
</dbReference>
<dbReference type="FunFam" id="1.10.10.10:FF:000001">
    <property type="entry name" value="LysR family transcriptional regulator"/>
    <property type="match status" value="1"/>
</dbReference>
<dbReference type="GO" id="GO:0005829">
    <property type="term" value="C:cytosol"/>
    <property type="evidence" value="ECO:0007669"/>
    <property type="project" value="TreeGrafter"/>
</dbReference>
<dbReference type="PANTHER" id="PTHR30419:SF8">
    <property type="entry name" value="NITROGEN ASSIMILATION TRANSCRIPTIONAL ACTIVATOR-RELATED"/>
    <property type="match status" value="1"/>
</dbReference>
<evidence type="ECO:0000256" key="2">
    <source>
        <dbReference type="ARBA" id="ARBA00023015"/>
    </source>
</evidence>
<gene>
    <name evidence="6" type="primary">cynR_3</name>
    <name evidence="6" type="ORF">CRLFYP8_02385</name>
</gene>
<dbReference type="CDD" id="cd05466">
    <property type="entry name" value="PBP2_LTTR_substrate"/>
    <property type="match status" value="1"/>
</dbReference>
<accession>A0A6N3A4G8</accession>
<protein>
    <submittedName>
        <fullName evidence="6">HTH-type transcriptional regulator CynR</fullName>
    </submittedName>
</protein>
<comment type="similarity">
    <text evidence="1">Belongs to the LysR transcriptional regulatory family.</text>
</comment>
<dbReference type="SUPFAM" id="SSF53850">
    <property type="entry name" value="Periplasmic binding protein-like II"/>
    <property type="match status" value="1"/>
</dbReference>
<dbReference type="EMBL" id="CACRTL010000019">
    <property type="protein sequence ID" value="VYT86919.1"/>
    <property type="molecule type" value="Genomic_DNA"/>
</dbReference>
<name>A0A6N3A4G8_9FIRM</name>
<organism evidence="6">
    <name type="scientific">Thomasclavelia ramosa</name>
    <dbReference type="NCBI Taxonomy" id="1547"/>
    <lineage>
        <taxon>Bacteria</taxon>
        <taxon>Bacillati</taxon>
        <taxon>Bacillota</taxon>
        <taxon>Erysipelotrichia</taxon>
        <taxon>Erysipelotrichales</taxon>
        <taxon>Coprobacillaceae</taxon>
        <taxon>Thomasclavelia</taxon>
    </lineage>
</organism>
<proteinExistence type="inferred from homology"/>
<evidence type="ECO:0000313" key="6">
    <source>
        <dbReference type="EMBL" id="VYT86919.1"/>
    </source>
</evidence>
<dbReference type="InterPro" id="IPR000847">
    <property type="entry name" value="LysR_HTH_N"/>
</dbReference>
<feature type="domain" description="HTH lysR-type" evidence="5">
    <location>
        <begin position="16"/>
        <end position="73"/>
    </location>
</feature>
<dbReference type="InterPro" id="IPR036388">
    <property type="entry name" value="WH-like_DNA-bd_sf"/>
</dbReference>
<dbReference type="Pfam" id="PF03466">
    <property type="entry name" value="LysR_substrate"/>
    <property type="match status" value="1"/>
</dbReference>
<evidence type="ECO:0000256" key="3">
    <source>
        <dbReference type="ARBA" id="ARBA00023125"/>
    </source>
</evidence>
<reference evidence="6" key="1">
    <citation type="submission" date="2019-11" db="EMBL/GenBank/DDBJ databases">
        <authorList>
            <person name="Feng L."/>
        </authorList>
    </citation>
    <scope>NUCLEOTIDE SEQUENCE</scope>
    <source>
        <strain evidence="6">CramosumLFYP8</strain>
    </source>
</reference>
<sequence>MYFYYSIMKQKAGGEMDIRVLNYFLMVAREENITRASQLLHITQPTLSRQLMQLEEELGVKLFQRSNHSIYLTNDGLLFRRRAQEIVNLADKAQAELKQDTDVLSGNIAIGCGEMRSAQEIAKLITDFQNIYPFVQFELYSGNNENIKERMEQGTLDLGLLLEPVNVVKYDFIRMRTKEQWGVLIHKDNPLSKKQVIYPGELVGTKVITIHLDTPVHHELASWSGDFAKEMESCANYNLLYNAVIVAKEKKGAVICVKLDNYYDDMKFIPFEPKLELTSVLAWKDRQSYSKATNTFISFIKDCYKHN</sequence>
<dbReference type="InterPro" id="IPR036390">
    <property type="entry name" value="WH_DNA-bd_sf"/>
</dbReference>
<keyword evidence="4" id="KW-0804">Transcription</keyword>
<keyword evidence="2" id="KW-0805">Transcription regulation</keyword>
<dbReference type="InterPro" id="IPR050950">
    <property type="entry name" value="HTH-type_LysR_regulators"/>
</dbReference>
<dbReference type="InterPro" id="IPR005119">
    <property type="entry name" value="LysR_subst-bd"/>
</dbReference>
<evidence type="ECO:0000256" key="1">
    <source>
        <dbReference type="ARBA" id="ARBA00009437"/>
    </source>
</evidence>
<dbReference type="AlphaFoldDB" id="A0A6N3A4G8"/>
<evidence type="ECO:0000256" key="4">
    <source>
        <dbReference type="ARBA" id="ARBA00023163"/>
    </source>
</evidence>